<gene>
    <name evidence="2" type="ORF">E2C01_091082</name>
</gene>
<protein>
    <submittedName>
        <fullName evidence="2">Uncharacterized protein</fullName>
    </submittedName>
</protein>
<dbReference type="EMBL" id="VSRR010103771">
    <property type="protein sequence ID" value="MPC95853.1"/>
    <property type="molecule type" value="Genomic_DNA"/>
</dbReference>
<keyword evidence="3" id="KW-1185">Reference proteome</keyword>
<feature type="region of interest" description="Disordered" evidence="1">
    <location>
        <begin position="27"/>
        <end position="49"/>
    </location>
</feature>
<sequence length="49" mass="4838">MIKMRSRTEGVRVCGSDISDGNIICSGGGDGGGGGGGGVRIQGEEKKAK</sequence>
<comment type="caution">
    <text evidence="2">The sequence shown here is derived from an EMBL/GenBank/DDBJ whole genome shotgun (WGS) entry which is preliminary data.</text>
</comment>
<proteinExistence type="predicted"/>
<evidence type="ECO:0000256" key="1">
    <source>
        <dbReference type="SAM" id="MobiDB-lite"/>
    </source>
</evidence>
<dbReference type="Proteomes" id="UP000324222">
    <property type="component" value="Unassembled WGS sequence"/>
</dbReference>
<accession>A0A5B7JN38</accession>
<dbReference type="AlphaFoldDB" id="A0A5B7JN38"/>
<reference evidence="2 3" key="1">
    <citation type="submission" date="2019-05" db="EMBL/GenBank/DDBJ databases">
        <title>Another draft genome of Portunus trituberculatus and its Hox gene families provides insights of decapod evolution.</title>
        <authorList>
            <person name="Jeong J.-H."/>
            <person name="Song I."/>
            <person name="Kim S."/>
            <person name="Choi T."/>
            <person name="Kim D."/>
            <person name="Ryu S."/>
            <person name="Kim W."/>
        </authorList>
    </citation>
    <scope>NUCLEOTIDE SEQUENCE [LARGE SCALE GENOMIC DNA]</scope>
    <source>
        <tissue evidence="2">Muscle</tissue>
    </source>
</reference>
<name>A0A5B7JN38_PORTR</name>
<evidence type="ECO:0000313" key="3">
    <source>
        <dbReference type="Proteomes" id="UP000324222"/>
    </source>
</evidence>
<feature type="compositionally biased region" description="Gly residues" evidence="1">
    <location>
        <begin position="27"/>
        <end position="40"/>
    </location>
</feature>
<evidence type="ECO:0000313" key="2">
    <source>
        <dbReference type="EMBL" id="MPC95853.1"/>
    </source>
</evidence>
<organism evidence="2 3">
    <name type="scientific">Portunus trituberculatus</name>
    <name type="common">Swimming crab</name>
    <name type="synonym">Neptunus trituberculatus</name>
    <dbReference type="NCBI Taxonomy" id="210409"/>
    <lineage>
        <taxon>Eukaryota</taxon>
        <taxon>Metazoa</taxon>
        <taxon>Ecdysozoa</taxon>
        <taxon>Arthropoda</taxon>
        <taxon>Crustacea</taxon>
        <taxon>Multicrustacea</taxon>
        <taxon>Malacostraca</taxon>
        <taxon>Eumalacostraca</taxon>
        <taxon>Eucarida</taxon>
        <taxon>Decapoda</taxon>
        <taxon>Pleocyemata</taxon>
        <taxon>Brachyura</taxon>
        <taxon>Eubrachyura</taxon>
        <taxon>Portunoidea</taxon>
        <taxon>Portunidae</taxon>
        <taxon>Portuninae</taxon>
        <taxon>Portunus</taxon>
    </lineage>
</organism>